<accession>A0ACB6R0U8</accession>
<sequence>MAGFGFSISDILALSDIAWNVYKSSKHAGEDFKSITTDVNSLQTALHELNDEVGNSNSLAHRSSPTQQRELTLLTQSCKSDLQDLEMVLTSFKSLKTTDPRFRDRLAFTAHKQAEIRGKLVRHSQKLNLFLTQLHNNSLARIELASEKTTFALGEIKAKLNSIHQDVLAGRRDPNLLANIGDLEKELVDDNITEVDIEENRDEIAEWVSALQDAGYSKASVLSDPAQQPGLVSNAVIPIDHADDSSSQKIPTCQTESISTAQSPLTETEAPSRDRSSPSRMQIHVTGATSIRPHQGIGDNEKGNMRECVRSPFIETSRSDSRSQQPPQKTPNPNPTDEDRFDEDDKCHYKNHFDTSEHTFSLRNINKQDLDNTVTPRNPATARRNHDMSPEQRKATGSYYYEIRPAKTSRDLNLSPVTASTPLPPPIQLDEFIMGLKCGPPPPPPPPPPLPPPSLVNIKQRSAPSRPIEFFDLLVPRPSDQSRLYKSQAKESISFPKPRKSRRKPQVLGIREIWGNSRSTRPRPSSETSIPFAFPPPPYFPLPPPLPQPLPLPTDWTPSTPSPPKLSYESELYTVALQPWELENATMEEPIPFTLEELFSGATKKIKITKLFYEQTTGNLAAEEKVISTTVWPGAQDGSKLPVQNLGIGLPAIKFIVQGASAGLLT</sequence>
<name>A0ACB6R0U8_9PLEO</name>
<gene>
    <name evidence="1" type="ORF">BDR25DRAFT_14467</name>
</gene>
<evidence type="ECO:0000313" key="1">
    <source>
        <dbReference type="EMBL" id="KAF2472448.1"/>
    </source>
</evidence>
<comment type="caution">
    <text evidence="1">The sequence shown here is derived from an EMBL/GenBank/DDBJ whole genome shotgun (WGS) entry which is preliminary data.</text>
</comment>
<proteinExistence type="predicted"/>
<organism evidence="1 2">
    <name type="scientific">Lindgomyces ingoldianus</name>
    <dbReference type="NCBI Taxonomy" id="673940"/>
    <lineage>
        <taxon>Eukaryota</taxon>
        <taxon>Fungi</taxon>
        <taxon>Dikarya</taxon>
        <taxon>Ascomycota</taxon>
        <taxon>Pezizomycotina</taxon>
        <taxon>Dothideomycetes</taxon>
        <taxon>Pleosporomycetidae</taxon>
        <taxon>Pleosporales</taxon>
        <taxon>Lindgomycetaceae</taxon>
        <taxon>Lindgomyces</taxon>
    </lineage>
</organism>
<protein>
    <submittedName>
        <fullName evidence="1">Uncharacterized protein</fullName>
    </submittedName>
</protein>
<evidence type="ECO:0000313" key="2">
    <source>
        <dbReference type="Proteomes" id="UP000799755"/>
    </source>
</evidence>
<dbReference type="EMBL" id="MU003502">
    <property type="protein sequence ID" value="KAF2472448.1"/>
    <property type="molecule type" value="Genomic_DNA"/>
</dbReference>
<dbReference type="Proteomes" id="UP000799755">
    <property type="component" value="Unassembled WGS sequence"/>
</dbReference>
<keyword evidence="2" id="KW-1185">Reference proteome</keyword>
<reference evidence="1" key="1">
    <citation type="journal article" date="2020" name="Stud. Mycol.">
        <title>101 Dothideomycetes genomes: a test case for predicting lifestyles and emergence of pathogens.</title>
        <authorList>
            <person name="Haridas S."/>
            <person name="Albert R."/>
            <person name="Binder M."/>
            <person name="Bloem J."/>
            <person name="Labutti K."/>
            <person name="Salamov A."/>
            <person name="Andreopoulos B."/>
            <person name="Baker S."/>
            <person name="Barry K."/>
            <person name="Bills G."/>
            <person name="Bluhm B."/>
            <person name="Cannon C."/>
            <person name="Castanera R."/>
            <person name="Culley D."/>
            <person name="Daum C."/>
            <person name="Ezra D."/>
            <person name="Gonzalez J."/>
            <person name="Henrissat B."/>
            <person name="Kuo A."/>
            <person name="Liang C."/>
            <person name="Lipzen A."/>
            <person name="Lutzoni F."/>
            <person name="Magnuson J."/>
            <person name="Mondo S."/>
            <person name="Nolan M."/>
            <person name="Ohm R."/>
            <person name="Pangilinan J."/>
            <person name="Park H.-J."/>
            <person name="Ramirez L."/>
            <person name="Alfaro M."/>
            <person name="Sun H."/>
            <person name="Tritt A."/>
            <person name="Yoshinaga Y."/>
            <person name="Zwiers L.-H."/>
            <person name="Turgeon B."/>
            <person name="Goodwin S."/>
            <person name="Spatafora J."/>
            <person name="Crous P."/>
            <person name="Grigoriev I."/>
        </authorList>
    </citation>
    <scope>NUCLEOTIDE SEQUENCE</scope>
    <source>
        <strain evidence="1">ATCC 200398</strain>
    </source>
</reference>